<dbReference type="InterPro" id="IPR037235">
    <property type="entry name" value="TRCF-like_C_D7"/>
</dbReference>
<comment type="caution">
    <text evidence="12">The sequence shown here is derived from an EMBL/GenBank/DDBJ whole genome shotgun (WGS) entry which is preliminary data.</text>
</comment>
<dbReference type="InterPro" id="IPR005118">
    <property type="entry name" value="TRCF_C"/>
</dbReference>
<proteinExistence type="inferred from homology"/>
<evidence type="ECO:0000256" key="2">
    <source>
        <dbReference type="ARBA" id="ARBA00022741"/>
    </source>
</evidence>
<dbReference type="Pfam" id="PF02559">
    <property type="entry name" value="CarD_TRCF_RID"/>
    <property type="match status" value="1"/>
</dbReference>
<comment type="similarity">
    <text evidence="9">In the N-terminal section; belongs to the UvrB family.</text>
</comment>
<keyword evidence="1 9" id="KW-0963">Cytoplasm</keyword>
<dbReference type="PROSITE" id="PS51194">
    <property type="entry name" value="HELICASE_CTER"/>
    <property type="match status" value="1"/>
</dbReference>
<comment type="subcellular location">
    <subcellularLocation>
        <location evidence="9">Cytoplasm</location>
    </subcellularLocation>
</comment>
<dbReference type="SMART" id="SM00982">
    <property type="entry name" value="TRCF"/>
    <property type="match status" value="1"/>
</dbReference>
<dbReference type="InterPro" id="IPR041471">
    <property type="entry name" value="UvrB_inter"/>
</dbReference>
<dbReference type="HAMAP" id="MF_00969">
    <property type="entry name" value="TRCF"/>
    <property type="match status" value="1"/>
</dbReference>
<dbReference type="Gene3D" id="3.30.2060.10">
    <property type="entry name" value="Penicillin-binding protein 1b domain"/>
    <property type="match status" value="1"/>
</dbReference>
<dbReference type="InterPro" id="IPR027417">
    <property type="entry name" value="P-loop_NTPase"/>
</dbReference>
<dbReference type="InterPro" id="IPR047112">
    <property type="entry name" value="RecG/Mfd"/>
</dbReference>
<dbReference type="Gene3D" id="2.40.10.170">
    <property type="match status" value="1"/>
</dbReference>
<dbReference type="SUPFAM" id="SSF141259">
    <property type="entry name" value="CarD-like"/>
    <property type="match status" value="1"/>
</dbReference>
<dbReference type="SUPFAM" id="SSF143517">
    <property type="entry name" value="TRCF domain-like"/>
    <property type="match status" value="1"/>
</dbReference>
<evidence type="ECO:0000256" key="4">
    <source>
        <dbReference type="ARBA" id="ARBA00022801"/>
    </source>
</evidence>
<dbReference type="InterPro" id="IPR003711">
    <property type="entry name" value="CarD-like/TRCF_RID"/>
</dbReference>
<organism evidence="12 13">
    <name type="scientific">Winogradskyella echinorum</name>
    <dbReference type="NCBI Taxonomy" id="538189"/>
    <lineage>
        <taxon>Bacteria</taxon>
        <taxon>Pseudomonadati</taxon>
        <taxon>Bacteroidota</taxon>
        <taxon>Flavobacteriia</taxon>
        <taxon>Flavobacteriales</taxon>
        <taxon>Flavobacteriaceae</taxon>
        <taxon>Winogradskyella</taxon>
    </lineage>
</organism>
<dbReference type="SMART" id="SM01058">
    <property type="entry name" value="CarD_TRCF"/>
    <property type="match status" value="1"/>
</dbReference>
<dbReference type="Pfam" id="PF00271">
    <property type="entry name" value="Helicase_C"/>
    <property type="match status" value="1"/>
</dbReference>
<dbReference type="Proteomes" id="UP000607435">
    <property type="component" value="Unassembled WGS sequence"/>
</dbReference>
<evidence type="ECO:0000256" key="5">
    <source>
        <dbReference type="ARBA" id="ARBA00022806"/>
    </source>
</evidence>
<accession>A0ABR6XZP8</accession>
<keyword evidence="4 9" id="KW-0378">Hydrolase</keyword>
<evidence type="ECO:0000259" key="11">
    <source>
        <dbReference type="PROSITE" id="PS51194"/>
    </source>
</evidence>
<dbReference type="InterPro" id="IPR011545">
    <property type="entry name" value="DEAD/DEAH_box_helicase_dom"/>
</dbReference>
<keyword evidence="5" id="KW-0347">Helicase</keyword>
<dbReference type="EC" id="3.6.4.-" evidence="9"/>
<dbReference type="EMBL" id="JACOME010000001">
    <property type="protein sequence ID" value="MBC3845980.1"/>
    <property type="molecule type" value="Genomic_DNA"/>
</dbReference>
<evidence type="ECO:0000256" key="1">
    <source>
        <dbReference type="ARBA" id="ARBA00022490"/>
    </source>
</evidence>
<feature type="domain" description="Helicase ATP-binding" evidence="10">
    <location>
        <begin position="568"/>
        <end position="729"/>
    </location>
</feature>
<dbReference type="CDD" id="cd17991">
    <property type="entry name" value="DEXHc_TRCF"/>
    <property type="match status" value="1"/>
</dbReference>
<evidence type="ECO:0000256" key="7">
    <source>
        <dbReference type="ARBA" id="ARBA00023125"/>
    </source>
</evidence>
<dbReference type="RefSeq" id="WP_186845064.1">
    <property type="nucleotide sequence ID" value="NZ_JACOME010000001.1"/>
</dbReference>
<evidence type="ECO:0000256" key="6">
    <source>
        <dbReference type="ARBA" id="ARBA00022840"/>
    </source>
</evidence>
<evidence type="ECO:0000313" key="12">
    <source>
        <dbReference type="EMBL" id="MBC3845980.1"/>
    </source>
</evidence>
<evidence type="ECO:0000259" key="10">
    <source>
        <dbReference type="PROSITE" id="PS51192"/>
    </source>
</evidence>
<dbReference type="Gene3D" id="3.90.1150.50">
    <property type="entry name" value="Transcription-repair-coupling factor, D7 domain"/>
    <property type="match status" value="1"/>
</dbReference>
<dbReference type="InterPro" id="IPR036101">
    <property type="entry name" value="CarD-like/TRCF_RID_sf"/>
</dbReference>
<sequence length="1111" mass="126909">MSKTFISQTFAQTLQLQNLQNAIAQTELNTHLKGLVGSSFSITISEAFKTADKPFLVVFDDKEEAAYYLNDLEQLINDKDVLFYPASYRRPYQNEETNNANVLLRAEVLNRINSRKKPCVIVTYPDALFEKVITKRELEKNTLKISVGNELSIDFVNEVLFEYKFKRVDFVTEPGDFSVRGGIVDVFSFSHDEPYRIEFFGDEVDSIRTFDVETQLSTERIKKVSIIPNVANKLIAEQRESFLKYISNKTVVFSKNASLIFSRIDDFYSKATEAYNALSGEIKHASPEELYCNSELIKRQFLEYCLVEFGSTAIMSNQVITYNTKPQPAFNKQFNLLIEDLNENHQNGITNYITCVSEQQAKRFHDIFEDHEGEVHYKTIVLSLYQGFIDTEHKIAVYTDHQIFDRYHKFHLKNGYAKKQAITLKELTNLEIGDYVTHIDHGIGKFGGLQKIDVEGKKQEAIKLVYGERDILYLSIHSLHKITKFNGKDGKPPTVYKLGSKAWKTLKQKTKSRVKEIAFNLIKLYAKRKLKKGFQYAPDSHMQHELEASFVYEDTPDQITSTADIKADMESERPMDRLVCGDVGFGKTEVAIRAAFKAVDNGKQVAVLVPTTILAYQHSRTFKERLKDFPVTVDYVNRFRTAKEKRETLEGLEKGSVDIIIGTHQLANPKVKFKDLGLLIVDEEQKFGVAVKERLKTIKENVDVLTLTATPIPRTLQFSLMAARDLSVITTAPPNRYPIESHVIRFNEETIRDAVSYEIQRGGQVFFIHNRIENIKEVAGMIQRLVPDAKIGIGHGQLDGKKLEQLMLAFMNGEFDVLVSTTIIESGLDVPNANTIFINNANNFGLSDLHQMRGRVGRSNKKAFCYFITPEYSAMTTDARKRITALEQFTELGSGFNIAMKDLEIRGAGDLLGGEQSGFINDIGFDTYQKILNEAIEELKESEFADLYKDDGKPKQYVKDITIDTDFELLFPDDYVNNITERLNLYTKLNEIKTDEDLDKFESEIIDRFGELPSQVSDLLDSVRLKWIATKMGIEKLIMKKGKLIGYFIQDQQSGFYQSEAFTKVLQFVQMNVGKCKMKEKQTRKGLRLLLTFENIKSTKQALVALSKINE</sequence>
<dbReference type="InterPro" id="IPR004576">
    <property type="entry name" value="Mfd"/>
</dbReference>
<dbReference type="PROSITE" id="PS51192">
    <property type="entry name" value="HELICASE_ATP_BIND_1"/>
    <property type="match status" value="1"/>
</dbReference>
<keyword evidence="7 9" id="KW-0238">DNA-binding</keyword>
<dbReference type="PANTHER" id="PTHR47964:SF1">
    <property type="entry name" value="ATP-DEPENDENT DNA HELICASE HOMOLOG RECG, CHLOROPLASTIC"/>
    <property type="match status" value="1"/>
</dbReference>
<dbReference type="Pfam" id="PF00270">
    <property type="entry name" value="DEAD"/>
    <property type="match status" value="1"/>
</dbReference>
<keyword evidence="3 9" id="KW-0227">DNA damage</keyword>
<reference evidence="12 13" key="1">
    <citation type="submission" date="2020-08" db="EMBL/GenBank/DDBJ databases">
        <title>Winogradskyella ouciana sp. nov., isolated from the hadal seawater of the Mariana Trench.</title>
        <authorList>
            <person name="He X."/>
        </authorList>
    </citation>
    <scope>NUCLEOTIDE SEQUENCE [LARGE SCALE GENOMIC DNA]</scope>
    <source>
        <strain evidence="12 13">KCTC 22026</strain>
    </source>
</reference>
<dbReference type="PANTHER" id="PTHR47964">
    <property type="entry name" value="ATP-DEPENDENT DNA HELICASE HOMOLOG RECG, CHLOROPLASTIC"/>
    <property type="match status" value="1"/>
</dbReference>
<protein>
    <recommendedName>
        <fullName evidence="9">Transcription-repair-coupling factor</fullName>
        <shortName evidence="9">TRCF</shortName>
        <ecNumber evidence="9">3.6.4.-</ecNumber>
    </recommendedName>
</protein>
<comment type="similarity">
    <text evidence="9">In the C-terminal section; belongs to the helicase family. RecG subfamily.</text>
</comment>
<feature type="domain" description="Helicase C-terminal" evidence="11">
    <location>
        <begin position="738"/>
        <end position="904"/>
    </location>
</feature>
<dbReference type="SMART" id="SM00487">
    <property type="entry name" value="DEXDc"/>
    <property type="match status" value="1"/>
</dbReference>
<gene>
    <name evidence="9 12" type="primary">mfd</name>
    <name evidence="12" type="ORF">H6H04_06295</name>
</gene>
<evidence type="ECO:0000256" key="8">
    <source>
        <dbReference type="ARBA" id="ARBA00023204"/>
    </source>
</evidence>
<dbReference type="InterPro" id="IPR014001">
    <property type="entry name" value="Helicase_ATP-bd"/>
</dbReference>
<dbReference type="Gene3D" id="3.40.50.300">
    <property type="entry name" value="P-loop containing nucleotide triphosphate hydrolases"/>
    <property type="match status" value="3"/>
</dbReference>
<evidence type="ECO:0000256" key="3">
    <source>
        <dbReference type="ARBA" id="ARBA00022763"/>
    </source>
</evidence>
<keyword evidence="2 9" id="KW-0547">Nucleotide-binding</keyword>
<dbReference type="SMART" id="SM00490">
    <property type="entry name" value="HELICc"/>
    <property type="match status" value="1"/>
</dbReference>
<dbReference type="NCBIfam" id="TIGR00580">
    <property type="entry name" value="mfd"/>
    <property type="match status" value="1"/>
</dbReference>
<name>A0ABR6XZP8_9FLAO</name>
<evidence type="ECO:0000313" key="13">
    <source>
        <dbReference type="Proteomes" id="UP000607435"/>
    </source>
</evidence>
<evidence type="ECO:0000256" key="9">
    <source>
        <dbReference type="HAMAP-Rule" id="MF_00969"/>
    </source>
</evidence>
<dbReference type="SUPFAM" id="SSF52540">
    <property type="entry name" value="P-loop containing nucleoside triphosphate hydrolases"/>
    <property type="match status" value="4"/>
</dbReference>
<dbReference type="InterPro" id="IPR001650">
    <property type="entry name" value="Helicase_C-like"/>
</dbReference>
<keyword evidence="8 9" id="KW-0234">DNA repair</keyword>
<dbReference type="Pfam" id="PF03461">
    <property type="entry name" value="TRCF"/>
    <property type="match status" value="1"/>
</dbReference>
<keyword evidence="6 9" id="KW-0067">ATP-binding</keyword>
<dbReference type="Pfam" id="PF17757">
    <property type="entry name" value="UvrB_inter"/>
    <property type="match status" value="1"/>
</dbReference>
<comment type="function">
    <text evidence="9">Couples transcription and DNA repair by recognizing RNA polymerase (RNAP) stalled at DNA lesions. Mediates ATP-dependent release of RNAP and its truncated transcript from the DNA, and recruitment of nucleotide excision repair machinery to the damaged site.</text>
</comment>
<keyword evidence="13" id="KW-1185">Reference proteome</keyword>